<dbReference type="EMBL" id="PYXZ01000002">
    <property type="protein sequence ID" value="PUA82099.1"/>
    <property type="molecule type" value="Genomic_DNA"/>
</dbReference>
<evidence type="ECO:0000313" key="2">
    <source>
        <dbReference type="Proteomes" id="UP000244867"/>
    </source>
</evidence>
<dbReference type="AlphaFoldDB" id="A0A2R7Z1S2"/>
<protein>
    <submittedName>
        <fullName evidence="1">Uncharacterized protein</fullName>
    </submittedName>
</protein>
<reference evidence="1 2" key="1">
    <citation type="submission" date="2018-03" db="EMBL/GenBank/DDBJ databases">
        <authorList>
            <person name="Keele B.F."/>
        </authorList>
    </citation>
    <scope>NUCLEOTIDE SEQUENCE [LARGE SCALE GENOMIC DNA]</scope>
    <source>
        <strain evidence="1 2">IB-3</strain>
    </source>
</reference>
<name>A0A2R7Z1S2_9ACTN</name>
<keyword evidence="2" id="KW-1185">Reference proteome</keyword>
<proteinExistence type="predicted"/>
<dbReference type="Proteomes" id="UP000244867">
    <property type="component" value="Unassembled WGS sequence"/>
</dbReference>
<accession>A0A2R7Z1S2</accession>
<gene>
    <name evidence="1" type="ORF">C7S10_08770</name>
</gene>
<organism evidence="1 2">
    <name type="scientific">Nocardioides currus</name>
    <dbReference type="NCBI Taxonomy" id="2133958"/>
    <lineage>
        <taxon>Bacteria</taxon>
        <taxon>Bacillati</taxon>
        <taxon>Actinomycetota</taxon>
        <taxon>Actinomycetes</taxon>
        <taxon>Propionibacteriales</taxon>
        <taxon>Nocardioidaceae</taxon>
        <taxon>Nocardioides</taxon>
    </lineage>
</organism>
<evidence type="ECO:0000313" key="1">
    <source>
        <dbReference type="EMBL" id="PUA82099.1"/>
    </source>
</evidence>
<sequence>MPHVPYDKPERIHAALRTHFNLDPDEALEFQPSGDPSLMRVSWSGGEGTLTQKEFQDLFE</sequence>
<comment type="caution">
    <text evidence="1">The sequence shown here is derived from an EMBL/GenBank/DDBJ whole genome shotgun (WGS) entry which is preliminary data.</text>
</comment>